<dbReference type="AlphaFoldDB" id="A0A0C3G5D2"/>
<keyword evidence="2" id="KW-1185">Reference proteome</keyword>
<organism evidence="1 2">
    <name type="scientific">Piloderma croceum (strain F 1598)</name>
    <dbReference type="NCBI Taxonomy" id="765440"/>
    <lineage>
        <taxon>Eukaryota</taxon>
        <taxon>Fungi</taxon>
        <taxon>Dikarya</taxon>
        <taxon>Basidiomycota</taxon>
        <taxon>Agaricomycotina</taxon>
        <taxon>Agaricomycetes</taxon>
        <taxon>Agaricomycetidae</taxon>
        <taxon>Atheliales</taxon>
        <taxon>Atheliaceae</taxon>
        <taxon>Piloderma</taxon>
    </lineage>
</organism>
<reference evidence="2" key="2">
    <citation type="submission" date="2015-01" db="EMBL/GenBank/DDBJ databases">
        <title>Evolutionary Origins and Diversification of the Mycorrhizal Mutualists.</title>
        <authorList>
            <consortium name="DOE Joint Genome Institute"/>
            <consortium name="Mycorrhizal Genomics Consortium"/>
            <person name="Kohler A."/>
            <person name="Kuo A."/>
            <person name="Nagy L.G."/>
            <person name="Floudas D."/>
            <person name="Copeland A."/>
            <person name="Barry K.W."/>
            <person name="Cichocki N."/>
            <person name="Veneault-Fourrey C."/>
            <person name="LaButti K."/>
            <person name="Lindquist E.A."/>
            <person name="Lipzen A."/>
            <person name="Lundell T."/>
            <person name="Morin E."/>
            <person name="Murat C."/>
            <person name="Riley R."/>
            <person name="Ohm R."/>
            <person name="Sun H."/>
            <person name="Tunlid A."/>
            <person name="Henrissat B."/>
            <person name="Grigoriev I.V."/>
            <person name="Hibbett D.S."/>
            <person name="Martin F."/>
        </authorList>
    </citation>
    <scope>NUCLEOTIDE SEQUENCE [LARGE SCALE GENOMIC DNA]</scope>
    <source>
        <strain evidence="2">F 1598</strain>
    </source>
</reference>
<dbReference type="HOGENOM" id="CLU_2237605_0_0_1"/>
<dbReference type="EMBL" id="KN832984">
    <property type="protein sequence ID" value="KIM85856.1"/>
    <property type="molecule type" value="Genomic_DNA"/>
</dbReference>
<protein>
    <submittedName>
        <fullName evidence="1">Uncharacterized protein</fullName>
    </submittedName>
</protein>
<gene>
    <name evidence="1" type="ORF">PILCRDRAFT_347952</name>
</gene>
<sequence length="105" mass="11607">MMNNAAGISAAILGSSTTAASTDIFLILIASLPTQAGCPRCAWVIRSRGCGTHQIGMKIFGRGICRCFWAWVRWRAISFWRRVQGFWSCDVMGACFRSTCTIVCY</sequence>
<reference evidence="1 2" key="1">
    <citation type="submission" date="2014-04" db="EMBL/GenBank/DDBJ databases">
        <authorList>
            <consortium name="DOE Joint Genome Institute"/>
            <person name="Kuo A."/>
            <person name="Tarkka M."/>
            <person name="Buscot F."/>
            <person name="Kohler A."/>
            <person name="Nagy L.G."/>
            <person name="Floudas D."/>
            <person name="Copeland A."/>
            <person name="Barry K.W."/>
            <person name="Cichocki N."/>
            <person name="Veneault-Fourrey C."/>
            <person name="LaButti K."/>
            <person name="Lindquist E.A."/>
            <person name="Lipzen A."/>
            <person name="Lundell T."/>
            <person name="Morin E."/>
            <person name="Murat C."/>
            <person name="Sun H."/>
            <person name="Tunlid A."/>
            <person name="Henrissat B."/>
            <person name="Grigoriev I.V."/>
            <person name="Hibbett D.S."/>
            <person name="Martin F."/>
            <person name="Nordberg H.P."/>
            <person name="Cantor M.N."/>
            <person name="Hua S.X."/>
        </authorList>
    </citation>
    <scope>NUCLEOTIDE SEQUENCE [LARGE SCALE GENOMIC DNA]</scope>
    <source>
        <strain evidence="1 2">F 1598</strain>
    </source>
</reference>
<dbReference type="Proteomes" id="UP000054166">
    <property type="component" value="Unassembled WGS sequence"/>
</dbReference>
<accession>A0A0C3G5D2</accession>
<proteinExistence type="predicted"/>
<dbReference type="InParanoid" id="A0A0C3G5D2"/>
<evidence type="ECO:0000313" key="1">
    <source>
        <dbReference type="EMBL" id="KIM85856.1"/>
    </source>
</evidence>
<evidence type="ECO:0000313" key="2">
    <source>
        <dbReference type="Proteomes" id="UP000054166"/>
    </source>
</evidence>
<name>A0A0C3G5D2_PILCF</name>